<feature type="compositionally biased region" description="Basic and acidic residues" evidence="1">
    <location>
        <begin position="51"/>
        <end position="63"/>
    </location>
</feature>
<feature type="region of interest" description="Disordered" evidence="1">
    <location>
        <begin position="1"/>
        <end position="63"/>
    </location>
</feature>
<feature type="compositionally biased region" description="Basic and acidic residues" evidence="1">
    <location>
        <begin position="30"/>
        <end position="43"/>
    </location>
</feature>
<name>A0AAW2XLI8_9LAMI</name>
<gene>
    <name evidence="2" type="ORF">Slati_0795700</name>
</gene>
<comment type="caution">
    <text evidence="2">The sequence shown here is derived from an EMBL/GenBank/DDBJ whole genome shotgun (WGS) entry which is preliminary data.</text>
</comment>
<evidence type="ECO:0000313" key="2">
    <source>
        <dbReference type="EMBL" id="KAL0454565.1"/>
    </source>
</evidence>
<evidence type="ECO:0000256" key="1">
    <source>
        <dbReference type="SAM" id="MobiDB-lite"/>
    </source>
</evidence>
<reference evidence="2" key="2">
    <citation type="journal article" date="2024" name="Plant">
        <title>Genomic evolution and insights into agronomic trait innovations of Sesamum species.</title>
        <authorList>
            <person name="Miao H."/>
            <person name="Wang L."/>
            <person name="Qu L."/>
            <person name="Liu H."/>
            <person name="Sun Y."/>
            <person name="Le M."/>
            <person name="Wang Q."/>
            <person name="Wei S."/>
            <person name="Zheng Y."/>
            <person name="Lin W."/>
            <person name="Duan Y."/>
            <person name="Cao H."/>
            <person name="Xiong S."/>
            <person name="Wang X."/>
            <person name="Wei L."/>
            <person name="Li C."/>
            <person name="Ma Q."/>
            <person name="Ju M."/>
            <person name="Zhao R."/>
            <person name="Li G."/>
            <person name="Mu C."/>
            <person name="Tian Q."/>
            <person name="Mei H."/>
            <person name="Zhang T."/>
            <person name="Gao T."/>
            <person name="Zhang H."/>
        </authorList>
    </citation>
    <scope>NUCLEOTIDE SEQUENCE</scope>
    <source>
        <strain evidence="2">KEN1</strain>
    </source>
</reference>
<accession>A0AAW2XLI8</accession>
<protein>
    <submittedName>
        <fullName evidence="2">Uncharacterized protein</fullName>
    </submittedName>
</protein>
<feature type="non-terminal residue" evidence="2">
    <location>
        <position position="1"/>
    </location>
</feature>
<organism evidence="2">
    <name type="scientific">Sesamum latifolium</name>
    <dbReference type="NCBI Taxonomy" id="2727402"/>
    <lineage>
        <taxon>Eukaryota</taxon>
        <taxon>Viridiplantae</taxon>
        <taxon>Streptophyta</taxon>
        <taxon>Embryophyta</taxon>
        <taxon>Tracheophyta</taxon>
        <taxon>Spermatophyta</taxon>
        <taxon>Magnoliopsida</taxon>
        <taxon>eudicotyledons</taxon>
        <taxon>Gunneridae</taxon>
        <taxon>Pentapetalae</taxon>
        <taxon>asterids</taxon>
        <taxon>lamiids</taxon>
        <taxon>Lamiales</taxon>
        <taxon>Pedaliaceae</taxon>
        <taxon>Sesamum</taxon>
    </lineage>
</organism>
<reference evidence="2" key="1">
    <citation type="submission" date="2020-06" db="EMBL/GenBank/DDBJ databases">
        <authorList>
            <person name="Li T."/>
            <person name="Hu X."/>
            <person name="Zhang T."/>
            <person name="Song X."/>
            <person name="Zhang H."/>
            <person name="Dai N."/>
            <person name="Sheng W."/>
            <person name="Hou X."/>
            <person name="Wei L."/>
        </authorList>
    </citation>
    <scope>NUCLEOTIDE SEQUENCE</scope>
    <source>
        <strain evidence="2">KEN1</strain>
        <tissue evidence="2">Leaf</tissue>
    </source>
</reference>
<proteinExistence type="predicted"/>
<dbReference type="AlphaFoldDB" id="A0AAW2XLI8"/>
<dbReference type="EMBL" id="JACGWN010000003">
    <property type="protein sequence ID" value="KAL0454565.1"/>
    <property type="molecule type" value="Genomic_DNA"/>
</dbReference>
<sequence>PSEAPTPKKRNPKLVNFSLPSDSESDSESTAEKTATKEVDKSKLPPPYNPFDKKPVVEDPEDPKNLQEVFAKIREDGHEQCGQDVRRIVSRRPNPRSPGALLPNQGQRADAGCGGAHGCGGGVRECRTGERGAQVYLRMLGVGFCRMLTVIV</sequence>